<dbReference type="PROSITE" id="PS50828">
    <property type="entry name" value="SMR"/>
    <property type="match status" value="1"/>
</dbReference>
<evidence type="ECO:0000259" key="1">
    <source>
        <dbReference type="PROSITE" id="PS50828"/>
    </source>
</evidence>
<dbReference type="Pfam" id="PF01713">
    <property type="entry name" value="Smr"/>
    <property type="match status" value="1"/>
</dbReference>
<sequence>MSNNFEIGDRVSVLDDAIDGVVTKVNQNEVTISTDDDFVMTFKKDELVKINKGSLTNLFSSKSVSQVLSEKVEPTKRSFTKEKKSKREEFVLEVDLHIEKLVPSMKGLSNYEILNIQMDTAKGQLDFAIRNRMQKLVFIHGVGEGVLKSELEFMLGRYEQVSFQEASFQKYGFGATEVYIKQNVR</sequence>
<evidence type="ECO:0000313" key="2">
    <source>
        <dbReference type="EMBL" id="NHN24361.1"/>
    </source>
</evidence>
<proteinExistence type="predicted"/>
<comment type="caution">
    <text evidence="2">The sequence shown here is derived from an EMBL/GenBank/DDBJ whole genome shotgun (WGS) entry which is preliminary data.</text>
</comment>
<reference evidence="2 3" key="3">
    <citation type="submission" date="2020-02" db="EMBL/GenBank/DDBJ databases">
        <title>Flavobacterium profundi sp. nov., isolated from a deep-sea seamount.</title>
        <authorList>
            <person name="Zhang D.-C."/>
        </authorList>
    </citation>
    <scope>NUCLEOTIDE SEQUENCE [LARGE SCALE GENOMIC DNA]</scope>
    <source>
        <strain evidence="2 3">EC11</strain>
    </source>
</reference>
<organism evidence="2 3">
    <name type="scientific">Flavobacterium jejuense</name>
    <dbReference type="NCBI Taxonomy" id="1544455"/>
    <lineage>
        <taxon>Bacteria</taxon>
        <taxon>Pseudomonadati</taxon>
        <taxon>Bacteroidota</taxon>
        <taxon>Flavobacteriia</taxon>
        <taxon>Flavobacteriales</taxon>
        <taxon>Flavobacteriaceae</taxon>
        <taxon>Flavobacterium</taxon>
    </lineage>
</organism>
<gene>
    <name evidence="2" type="ORF">FIA58_001625</name>
</gene>
<name>A0ABX0IMA1_9FLAO</name>
<accession>A0ABX0IMA1</accession>
<evidence type="ECO:0000313" key="3">
    <source>
        <dbReference type="Proteomes" id="UP000817854"/>
    </source>
</evidence>
<protein>
    <submittedName>
        <fullName evidence="2">DNA mismatch repair protein MutS</fullName>
    </submittedName>
</protein>
<feature type="domain" description="Smr" evidence="1">
    <location>
        <begin position="130"/>
        <end position="181"/>
    </location>
</feature>
<dbReference type="RefSeq" id="WP_140959344.1">
    <property type="nucleotide sequence ID" value="NZ_VEVQ02000001.1"/>
</dbReference>
<dbReference type="Proteomes" id="UP000817854">
    <property type="component" value="Unassembled WGS sequence"/>
</dbReference>
<dbReference type="EMBL" id="VEVQ02000001">
    <property type="protein sequence ID" value="NHN24361.1"/>
    <property type="molecule type" value="Genomic_DNA"/>
</dbReference>
<keyword evidence="3" id="KW-1185">Reference proteome</keyword>
<reference evidence="3" key="1">
    <citation type="submission" date="2019-05" db="EMBL/GenBank/DDBJ databases">
        <title>Flavobacterium profundi sp. nov., isolated from a deep-sea seamount.</title>
        <authorList>
            <person name="Zhang D.-C."/>
        </authorList>
    </citation>
    <scope>NUCLEOTIDE SEQUENCE [LARGE SCALE GENOMIC DNA]</scope>
    <source>
        <strain evidence="3">EC11</strain>
    </source>
</reference>
<dbReference type="InterPro" id="IPR002625">
    <property type="entry name" value="Smr_dom"/>
</dbReference>
<dbReference type="Gene3D" id="3.30.1370.110">
    <property type="match status" value="1"/>
</dbReference>
<reference evidence="2 3" key="2">
    <citation type="submission" date="2019-05" db="EMBL/GenBank/DDBJ databases">
        <authorList>
            <person name="Lianzixin W."/>
        </authorList>
    </citation>
    <scope>NUCLEOTIDE SEQUENCE [LARGE SCALE GENOMIC DNA]</scope>
    <source>
        <strain evidence="2 3">EC11</strain>
    </source>
</reference>
<dbReference type="InterPro" id="IPR036063">
    <property type="entry name" value="Smr_dom_sf"/>
</dbReference>